<dbReference type="AlphaFoldDB" id="C6XMR3"/>
<dbReference type="InterPro" id="IPR036866">
    <property type="entry name" value="RibonucZ/Hydroxyglut_hydro"/>
</dbReference>
<dbReference type="SMART" id="SM00849">
    <property type="entry name" value="Lactamase_B"/>
    <property type="match status" value="1"/>
</dbReference>
<dbReference type="KEGG" id="hba:Hbal_2297"/>
<proteinExistence type="inferred from homology"/>
<comment type="similarity">
    <text evidence="1">Belongs to the metallo-beta-lactamase superfamily. Class-B beta-lactamase family.</text>
</comment>
<keyword evidence="2" id="KW-0732">Signal</keyword>
<reference evidence="5" key="1">
    <citation type="journal article" date="2011" name="J. Bacteriol.">
        <title>Genome sequences of eight morphologically diverse alphaproteobacteria.</title>
        <authorList>
            <consortium name="US DOE Joint Genome Institute"/>
            <person name="Brown P.J."/>
            <person name="Kysela D.T."/>
            <person name="Buechlein A."/>
            <person name="Hemmerich C."/>
            <person name="Brun Y.V."/>
        </authorList>
    </citation>
    <scope>NUCLEOTIDE SEQUENCE [LARGE SCALE GENOMIC DNA]</scope>
    <source>
        <strain evidence="5">ATCC 49814 / DSM 5838 / IFAM 1418</strain>
    </source>
</reference>
<feature type="chain" id="PRO_5002974025" evidence="2">
    <location>
        <begin position="22"/>
        <end position="303"/>
    </location>
</feature>
<dbReference type="CDD" id="cd16282">
    <property type="entry name" value="metallo-hydrolase-like_MBL-fold"/>
    <property type="match status" value="1"/>
</dbReference>
<dbReference type="Proteomes" id="UP000002745">
    <property type="component" value="Chromosome"/>
</dbReference>
<dbReference type="PANTHER" id="PTHR42951">
    <property type="entry name" value="METALLO-BETA-LACTAMASE DOMAIN-CONTAINING"/>
    <property type="match status" value="1"/>
</dbReference>
<evidence type="ECO:0000259" key="3">
    <source>
        <dbReference type="SMART" id="SM00849"/>
    </source>
</evidence>
<keyword evidence="5" id="KW-1185">Reference proteome</keyword>
<dbReference type="STRING" id="582402.Hbal_2297"/>
<name>C6XMR3_HIRBI</name>
<dbReference type="HOGENOM" id="CLU_056342_3_0_5"/>
<dbReference type="Pfam" id="PF00753">
    <property type="entry name" value="Lactamase_B"/>
    <property type="match status" value="1"/>
</dbReference>
<dbReference type="SUPFAM" id="SSF56281">
    <property type="entry name" value="Metallo-hydrolase/oxidoreductase"/>
    <property type="match status" value="1"/>
</dbReference>
<evidence type="ECO:0000313" key="5">
    <source>
        <dbReference type="Proteomes" id="UP000002745"/>
    </source>
</evidence>
<sequence>MRNLLITITSTLTFLTPSALAEETKAPETIVHTSDLGHGIYELRTDKAGNVGVSIGEDGVFMIDTQLGELTPLIDAAQRKLSGKDVELILNTHVHYDHIGGNAYFADKGALIMAHPNVRPGAANPVTSKMTGGTPEALPASALPTINVNAGDSVTMNGETAKFYHAPNAHTSGDIFVYFEEANILHAGDLLFANRFPYIDLDNGGSVDGYIEGMQAILDVANEDTVIIAGHGPTSTVKEVKASIRMLADTKKLIAGYVSQDKDLATIQAANPLSDYHDDWNWGFITTERMVWTLYRDLTGKIE</sequence>
<dbReference type="GO" id="GO:0017001">
    <property type="term" value="P:antibiotic catabolic process"/>
    <property type="evidence" value="ECO:0007669"/>
    <property type="project" value="UniProtKB-ARBA"/>
</dbReference>
<evidence type="ECO:0000313" key="4">
    <source>
        <dbReference type="EMBL" id="ACT59977.1"/>
    </source>
</evidence>
<evidence type="ECO:0000256" key="2">
    <source>
        <dbReference type="SAM" id="SignalP"/>
    </source>
</evidence>
<dbReference type="RefSeq" id="WP_015828127.1">
    <property type="nucleotide sequence ID" value="NC_012982.1"/>
</dbReference>
<dbReference type="OrthoDB" id="420651at2"/>
<protein>
    <submittedName>
        <fullName evidence="4">Beta-lactamase domain protein</fullName>
    </submittedName>
</protein>
<feature type="domain" description="Metallo-beta-lactamase" evidence="3">
    <location>
        <begin position="48"/>
        <end position="231"/>
    </location>
</feature>
<evidence type="ECO:0000256" key="1">
    <source>
        <dbReference type="ARBA" id="ARBA00005250"/>
    </source>
</evidence>
<dbReference type="Gene3D" id="3.60.15.10">
    <property type="entry name" value="Ribonuclease Z/Hydroxyacylglutathione hydrolase-like"/>
    <property type="match status" value="1"/>
</dbReference>
<organism evidence="4 5">
    <name type="scientific">Hirschia baltica (strain ATCC 49814 / DSM 5838 / IFAM 1418)</name>
    <dbReference type="NCBI Taxonomy" id="582402"/>
    <lineage>
        <taxon>Bacteria</taxon>
        <taxon>Pseudomonadati</taxon>
        <taxon>Pseudomonadota</taxon>
        <taxon>Alphaproteobacteria</taxon>
        <taxon>Hyphomonadales</taxon>
        <taxon>Hyphomonadaceae</taxon>
        <taxon>Hirschia</taxon>
    </lineage>
</organism>
<dbReference type="PANTHER" id="PTHR42951:SF4">
    <property type="entry name" value="ACYL-COENZYME A THIOESTERASE MBLAC2"/>
    <property type="match status" value="1"/>
</dbReference>
<dbReference type="InterPro" id="IPR001279">
    <property type="entry name" value="Metallo-B-lactamas"/>
</dbReference>
<dbReference type="InterPro" id="IPR050855">
    <property type="entry name" value="NDM-1-like"/>
</dbReference>
<dbReference type="eggNOG" id="COG0491">
    <property type="taxonomic scope" value="Bacteria"/>
</dbReference>
<gene>
    <name evidence="4" type="ordered locus">Hbal_2297</name>
</gene>
<feature type="signal peptide" evidence="2">
    <location>
        <begin position="1"/>
        <end position="21"/>
    </location>
</feature>
<dbReference type="EMBL" id="CP001678">
    <property type="protein sequence ID" value="ACT59977.1"/>
    <property type="molecule type" value="Genomic_DNA"/>
</dbReference>
<accession>C6XMR3</accession>